<name>A0A6P3BUJ0_BURL3</name>
<evidence type="ECO:0000313" key="2">
    <source>
        <dbReference type="Proteomes" id="UP000494110"/>
    </source>
</evidence>
<gene>
    <name evidence="1" type="ORF">BLA39750_07568</name>
</gene>
<accession>A0A6P3BUJ0</accession>
<evidence type="ECO:0000313" key="1">
    <source>
        <dbReference type="EMBL" id="VWD62494.1"/>
    </source>
</evidence>
<dbReference type="AlphaFoldDB" id="A0A6P3BUJ0"/>
<organism evidence="1 2">
    <name type="scientific">Burkholderia lata (strain ATCC 17760 / DSM 23089 / LMG 22485 / NCIMB 9086 / R18194 / 383)</name>
    <dbReference type="NCBI Taxonomy" id="482957"/>
    <lineage>
        <taxon>Bacteria</taxon>
        <taxon>Pseudomonadati</taxon>
        <taxon>Pseudomonadota</taxon>
        <taxon>Betaproteobacteria</taxon>
        <taxon>Burkholderiales</taxon>
        <taxon>Burkholderiaceae</taxon>
        <taxon>Burkholderia</taxon>
        <taxon>Burkholderia cepacia complex</taxon>
    </lineage>
</organism>
<dbReference type="Proteomes" id="UP000494110">
    <property type="component" value="Unassembled WGS sequence"/>
</dbReference>
<reference evidence="1 2" key="1">
    <citation type="submission" date="2019-09" db="EMBL/GenBank/DDBJ databases">
        <authorList>
            <person name="Depoorter E."/>
        </authorList>
    </citation>
    <scope>NUCLEOTIDE SEQUENCE [LARGE SCALE GENOMIC DNA]</scope>
    <source>
        <strain evidence="1">R-39750</strain>
    </source>
</reference>
<sequence length="257" mass="27501">MERPRGKYVAVCRGGRWSGGAWWARALVGGSVAGLLMCGCGSGGKCVAACRGKAFRWCVAGAGACGLERGRFRHMLWGARLCGACRAWVLMDQSATCLGRRVSESGAKCVAACCDEADRRCARSDVGRKTSLHDIRTPSLPIDRKEANSSDGMRWWLPVTVKPVPVACGVGHAFGSRDAARHKTRINQPANMSPHVAATHIRAAHDTFHPRATATCLHATASPTALPRAACPRSTRPAHAFVVLRNGTSRVTPRHLL</sequence>
<proteinExistence type="predicted"/>
<dbReference type="EMBL" id="CABVQN010000064">
    <property type="protein sequence ID" value="VWD62494.1"/>
    <property type="molecule type" value="Genomic_DNA"/>
</dbReference>
<protein>
    <submittedName>
        <fullName evidence="1">Uncharacterized protein</fullName>
    </submittedName>
</protein>